<name>A0A8C6U8H0_9GOBI</name>
<reference evidence="11" key="1">
    <citation type="submission" date="2025-08" db="UniProtKB">
        <authorList>
            <consortium name="Ensembl"/>
        </authorList>
    </citation>
    <scope>IDENTIFICATION</scope>
</reference>
<evidence type="ECO:0000313" key="12">
    <source>
        <dbReference type="Proteomes" id="UP000694523"/>
    </source>
</evidence>
<evidence type="ECO:0000256" key="6">
    <source>
        <dbReference type="ARBA" id="ARBA00022692"/>
    </source>
</evidence>
<keyword evidence="6" id="KW-0812">Transmembrane</keyword>
<evidence type="ECO:0000256" key="3">
    <source>
        <dbReference type="ARBA" id="ARBA00006366"/>
    </source>
</evidence>
<proteinExistence type="inferred from homology"/>
<keyword evidence="5 9" id="KW-1003">Cell membrane</keyword>
<evidence type="ECO:0000256" key="7">
    <source>
        <dbReference type="ARBA" id="ARBA00022989"/>
    </source>
</evidence>
<evidence type="ECO:0000256" key="10">
    <source>
        <dbReference type="SAM" id="SignalP"/>
    </source>
</evidence>
<dbReference type="GO" id="GO:0032217">
    <property type="term" value="F:riboflavin transmembrane transporter activity"/>
    <property type="evidence" value="ECO:0007669"/>
    <property type="project" value="UniProtKB-UniRule"/>
</dbReference>
<comment type="similarity">
    <text evidence="3 9">Belongs to the riboflavin transporter family.</text>
</comment>
<evidence type="ECO:0000256" key="4">
    <source>
        <dbReference type="ARBA" id="ARBA00022448"/>
    </source>
</evidence>
<comment type="subcellular location">
    <subcellularLocation>
        <location evidence="2 9">Cell membrane</location>
        <topology evidence="2 9">Multi-pass membrane protein</topology>
    </subcellularLocation>
</comment>
<keyword evidence="12" id="KW-1185">Reference proteome</keyword>
<evidence type="ECO:0000256" key="2">
    <source>
        <dbReference type="ARBA" id="ARBA00004651"/>
    </source>
</evidence>
<protein>
    <recommendedName>
        <fullName evidence="9">Riboflavin transporter</fullName>
    </recommendedName>
</protein>
<accession>A0A8C6U8H0</accession>
<sequence>GKATAHMAMLLHLLACAFGLGSWVAVNGLWGWELPSYLTVIIQLEHPVPVRRLLQFTMPFMTLKSSSFCILLLPL</sequence>
<dbReference type="Pfam" id="PF06237">
    <property type="entry name" value="SLC52_ribofla_tr"/>
    <property type="match status" value="1"/>
</dbReference>
<evidence type="ECO:0000256" key="1">
    <source>
        <dbReference type="ARBA" id="ARBA00000215"/>
    </source>
</evidence>
<keyword evidence="10" id="KW-0732">Signal</keyword>
<dbReference type="Ensembl" id="ENSNMLT00000037217.1">
    <property type="protein sequence ID" value="ENSNMLP00000033408.1"/>
    <property type="gene ID" value="ENSNMLG00000020855.1"/>
</dbReference>
<organism evidence="11 12">
    <name type="scientific">Neogobius melanostomus</name>
    <name type="common">round goby</name>
    <dbReference type="NCBI Taxonomy" id="47308"/>
    <lineage>
        <taxon>Eukaryota</taxon>
        <taxon>Metazoa</taxon>
        <taxon>Chordata</taxon>
        <taxon>Craniata</taxon>
        <taxon>Vertebrata</taxon>
        <taxon>Euteleostomi</taxon>
        <taxon>Actinopterygii</taxon>
        <taxon>Neopterygii</taxon>
        <taxon>Teleostei</taxon>
        <taxon>Neoteleostei</taxon>
        <taxon>Acanthomorphata</taxon>
        <taxon>Gobiaria</taxon>
        <taxon>Gobiiformes</taxon>
        <taxon>Gobioidei</taxon>
        <taxon>Gobiidae</taxon>
        <taxon>Benthophilinae</taxon>
        <taxon>Neogobiini</taxon>
        <taxon>Neogobius</taxon>
    </lineage>
</organism>
<dbReference type="AlphaFoldDB" id="A0A8C6U8H0"/>
<dbReference type="GO" id="GO:0005886">
    <property type="term" value="C:plasma membrane"/>
    <property type="evidence" value="ECO:0007669"/>
    <property type="project" value="UniProtKB-SubCell"/>
</dbReference>
<feature type="signal peptide" evidence="10">
    <location>
        <begin position="1"/>
        <end position="19"/>
    </location>
</feature>
<keyword evidence="4 9" id="KW-0813">Transport</keyword>
<dbReference type="Proteomes" id="UP000694523">
    <property type="component" value="Unplaced"/>
</dbReference>
<evidence type="ECO:0000256" key="5">
    <source>
        <dbReference type="ARBA" id="ARBA00022475"/>
    </source>
</evidence>
<keyword evidence="7" id="KW-1133">Transmembrane helix</keyword>
<reference evidence="11" key="2">
    <citation type="submission" date="2025-09" db="UniProtKB">
        <authorList>
            <consortium name="Ensembl"/>
        </authorList>
    </citation>
    <scope>IDENTIFICATION</scope>
</reference>
<keyword evidence="8" id="KW-0472">Membrane</keyword>
<evidence type="ECO:0000313" key="11">
    <source>
        <dbReference type="Ensembl" id="ENSNMLP00000033408.1"/>
    </source>
</evidence>
<evidence type="ECO:0000256" key="9">
    <source>
        <dbReference type="RuleBase" id="RU368035"/>
    </source>
</evidence>
<feature type="chain" id="PRO_5034359490" description="Riboflavin transporter" evidence="10">
    <location>
        <begin position="20"/>
        <end position="75"/>
    </location>
</feature>
<comment type="catalytic activity">
    <reaction evidence="1 9">
        <text>riboflavin(in) = riboflavin(out)</text>
        <dbReference type="Rhea" id="RHEA:35015"/>
        <dbReference type="ChEBI" id="CHEBI:57986"/>
    </reaction>
</comment>
<evidence type="ECO:0000256" key="8">
    <source>
        <dbReference type="ARBA" id="ARBA00023136"/>
    </source>
</evidence>
<dbReference type="InterPro" id="IPR009357">
    <property type="entry name" value="Riboflavin_transptr"/>
</dbReference>
<comment type="function">
    <text evidence="9">Plasma membrane transporter mediating the uptake by cells of the water soluble vitamin B2/riboflavin that plays a key role in biochemical oxidation-reduction reactions of the carbohydrate, lipid, and amino acid metabolism.</text>
</comment>